<organism evidence="1 2">
    <name type="scientific">Quercus rubra</name>
    <name type="common">Northern red oak</name>
    <name type="synonym">Quercus borealis</name>
    <dbReference type="NCBI Taxonomy" id="3512"/>
    <lineage>
        <taxon>Eukaryota</taxon>
        <taxon>Viridiplantae</taxon>
        <taxon>Streptophyta</taxon>
        <taxon>Embryophyta</taxon>
        <taxon>Tracheophyta</taxon>
        <taxon>Spermatophyta</taxon>
        <taxon>Magnoliopsida</taxon>
        <taxon>eudicotyledons</taxon>
        <taxon>Gunneridae</taxon>
        <taxon>Pentapetalae</taxon>
        <taxon>rosids</taxon>
        <taxon>fabids</taxon>
        <taxon>Fagales</taxon>
        <taxon>Fagaceae</taxon>
        <taxon>Quercus</taxon>
    </lineage>
</organism>
<sequence>MQSLRSELNTKGIEIFCTCSQSKGIWQVSMTQIVKEGSCFVVPDLYENCSSKARSAELGVKWDHLCQADSKYTQSNFVYNFCEGRSS</sequence>
<protein>
    <submittedName>
        <fullName evidence="1">Uncharacterized protein</fullName>
    </submittedName>
</protein>
<reference evidence="1 2" key="1">
    <citation type="journal article" date="2023" name="G3 (Bethesda)">
        <title>A haplotype-resolved chromosome-scale genome for Quercus rubra L. provides insights into the genetics of adaptive traits for red oak species.</title>
        <authorList>
            <person name="Kapoor B."/>
            <person name="Jenkins J."/>
            <person name="Schmutz J."/>
            <person name="Zhebentyayeva T."/>
            <person name="Kuelheim C."/>
            <person name="Coggeshall M."/>
            <person name="Heim C."/>
            <person name="Lasky J.R."/>
            <person name="Leites L."/>
            <person name="Islam-Faridi N."/>
            <person name="Romero-Severson J."/>
            <person name="DeLeo V.L."/>
            <person name="Lucas S.M."/>
            <person name="Lazic D."/>
            <person name="Gailing O."/>
            <person name="Carlson J."/>
            <person name="Staton M."/>
        </authorList>
    </citation>
    <scope>NUCLEOTIDE SEQUENCE [LARGE SCALE GENOMIC DNA]</scope>
    <source>
        <strain evidence="1">Pseudo-F2</strain>
    </source>
</reference>
<comment type="caution">
    <text evidence="1">The sequence shown here is derived from an EMBL/GenBank/DDBJ whole genome shotgun (WGS) entry which is preliminary data.</text>
</comment>
<dbReference type="AlphaFoldDB" id="A0AAN7E977"/>
<dbReference type="EMBL" id="JAXUIC010000010">
    <property type="protein sequence ID" value="KAK4566342.1"/>
    <property type="molecule type" value="Genomic_DNA"/>
</dbReference>
<gene>
    <name evidence="1" type="ORF">RGQ29_002550</name>
</gene>
<keyword evidence="2" id="KW-1185">Reference proteome</keyword>
<evidence type="ECO:0000313" key="2">
    <source>
        <dbReference type="Proteomes" id="UP001324115"/>
    </source>
</evidence>
<proteinExistence type="predicted"/>
<evidence type="ECO:0000313" key="1">
    <source>
        <dbReference type="EMBL" id="KAK4566342.1"/>
    </source>
</evidence>
<dbReference type="Proteomes" id="UP001324115">
    <property type="component" value="Unassembled WGS sequence"/>
</dbReference>
<dbReference type="EMBL" id="JAXUIC010000010">
    <property type="protein sequence ID" value="KAK4566341.1"/>
    <property type="molecule type" value="Genomic_DNA"/>
</dbReference>
<accession>A0AAN7E977</accession>
<name>A0AAN7E977_QUERU</name>